<dbReference type="AlphaFoldDB" id="A0A0T6LPK2"/>
<dbReference type="SUPFAM" id="SSF49344">
    <property type="entry name" value="CBD9-like"/>
    <property type="match status" value="1"/>
</dbReference>
<evidence type="ECO:0000313" key="3">
    <source>
        <dbReference type="Proteomes" id="UP000050867"/>
    </source>
</evidence>
<dbReference type="InterPro" id="IPR017853">
    <property type="entry name" value="GH"/>
</dbReference>
<dbReference type="Gene3D" id="3.20.20.80">
    <property type="entry name" value="Glycosidases"/>
    <property type="match status" value="1"/>
</dbReference>
<feature type="region of interest" description="Disordered" evidence="1">
    <location>
        <begin position="563"/>
        <end position="582"/>
    </location>
</feature>
<evidence type="ECO:0000256" key="1">
    <source>
        <dbReference type="SAM" id="MobiDB-lite"/>
    </source>
</evidence>
<evidence type="ECO:0000313" key="2">
    <source>
        <dbReference type="EMBL" id="KRV47841.1"/>
    </source>
</evidence>
<reference evidence="2 3" key="1">
    <citation type="submission" date="2015-10" db="EMBL/GenBank/DDBJ databases">
        <title>Draft genome sequence of pyrrolomycin-producing Streptomyces vitaminophilus.</title>
        <authorList>
            <person name="Graham D.E."/>
            <person name="Mahan K.M."/>
            <person name="Klingeman D.M."/>
            <person name="Hettich R.L."/>
            <person name="Parry R.J."/>
        </authorList>
    </citation>
    <scope>NUCLEOTIDE SEQUENCE [LARGE SCALE GENOMIC DNA]</scope>
    <source>
        <strain evidence="2 3">ATCC 31673</strain>
    </source>
</reference>
<dbReference type="eggNOG" id="COG1361">
    <property type="taxonomic scope" value="Bacteria"/>
</dbReference>
<accession>A0A0T6LPK2</accession>
<dbReference type="PANTHER" id="PTHR12631:SF10">
    <property type="entry name" value="BETA-XYLOSIDASE-LIKE PROTEIN-RELATED"/>
    <property type="match status" value="1"/>
</dbReference>
<name>A0A0T6LPK2_WENVI</name>
<dbReference type="SUPFAM" id="SSF51445">
    <property type="entry name" value="(Trans)glycosidases"/>
    <property type="match status" value="1"/>
</dbReference>
<proteinExistence type="predicted"/>
<dbReference type="InterPro" id="IPR051923">
    <property type="entry name" value="Glycosyl_Hydrolase_39"/>
</dbReference>
<dbReference type="Proteomes" id="UP000050867">
    <property type="component" value="Unassembled WGS sequence"/>
</dbReference>
<dbReference type="PANTHER" id="PTHR12631">
    <property type="entry name" value="ALPHA-L-IDURONIDASE"/>
    <property type="match status" value="1"/>
</dbReference>
<sequence length="891" mass="94744">MTSAPFAGTAHAAATLTVTSPDLVFTKGQTRIAVSTDQASVSWQAVDAQGLPVASGTATASGGTATVDLTGLDTGHYTLTATAGGTTRTADFGVLPPLAGHETADERFGVGMHFGHYNGDDNKLLRSIKLMGLGQVRADVNWSAIEKTPGVYSWETYPTDQAIPYAASLGLTTVGNSGFKNPNYDYGLTPSSTVGLDAYGKFTAAFVEKYQQHTKEVEVYNEYNSIGFNNGTCGLTADCYLQMLKATHPKVHAKVPDATVVGPALAGLNRDWLNRLYSLGGLNYLDAVSVHHYGYPKPPEEALATLPQIRADLDAAGGQDKPLWLDENGYPTHNDGVTPRVQAMYLPRAEVFAFASGVDRYYWYDVVNDGTDTNNKEHNFGLFRTPTSTVTAWQPKPSVVTQGVLTRQLAGRAFAGRDDAGAADVRSYRFGSGSDTVRTLWTTADTPRTVELSTTVPVTVTDQFGRARTYTPTGGKIQLTLDGRVLYAKGTVTNVKAVTTPVFSVQVPTFTNTAETVQATLVADRTTTGTGLPQQVTFQIDGKAFPMDAVPGQVTRKAVELPAATRSGPREVSGEVTSGTVTLARVSSPTEVQQATVVTLDPRVKTASPLATQLTVTVTNNRDRTTITPSKLEWQVNEGTAYVDLGVAAENFQVAPNSSRSFTVDVEGVKGWNRYWAASHITEDGVRTPVGTWTGWGPVQADGVSTATPLDLATQTTKNYPNGYQGDADLSGTVRPQYTATGMVFRAAVTDNAFYQPSTDPATMYAGDALRFAVTPDHPGRSKQYVEFGASLVNGVPRVHTWQPPPGQQAGTTPGATATVVRDGTVTRYTITVPWASLGLAGKPTSSIGLAAVVTDNDNDGRGRGWVEWGTGITSSLKLSSGLRAVQLTDA</sequence>
<dbReference type="STRING" id="76728.AQ490_05630"/>
<gene>
    <name evidence="2" type="ORF">AQ490_05630</name>
</gene>
<evidence type="ECO:0008006" key="4">
    <source>
        <dbReference type="Google" id="ProtNLM"/>
    </source>
</evidence>
<dbReference type="EMBL" id="LLZU01000035">
    <property type="protein sequence ID" value="KRV47841.1"/>
    <property type="molecule type" value="Genomic_DNA"/>
</dbReference>
<dbReference type="GO" id="GO:0004553">
    <property type="term" value="F:hydrolase activity, hydrolyzing O-glycosyl compounds"/>
    <property type="evidence" value="ECO:0007669"/>
    <property type="project" value="TreeGrafter"/>
</dbReference>
<dbReference type="Gene3D" id="2.60.40.1190">
    <property type="match status" value="1"/>
</dbReference>
<protein>
    <recommendedName>
        <fullName evidence="4">Carbohydrate-binding domain-containing protein</fullName>
    </recommendedName>
</protein>
<keyword evidence="3" id="KW-1185">Reference proteome</keyword>
<organism evidence="2 3">
    <name type="scientific">Wenjunlia vitaminophila</name>
    <name type="common">Streptomyces vitaminophilus</name>
    <dbReference type="NCBI Taxonomy" id="76728"/>
    <lineage>
        <taxon>Bacteria</taxon>
        <taxon>Bacillati</taxon>
        <taxon>Actinomycetota</taxon>
        <taxon>Actinomycetes</taxon>
        <taxon>Kitasatosporales</taxon>
        <taxon>Streptomycetaceae</taxon>
        <taxon>Wenjunlia</taxon>
    </lineage>
</organism>
<comment type="caution">
    <text evidence="2">The sequence shown here is derived from an EMBL/GenBank/DDBJ whole genome shotgun (WGS) entry which is preliminary data.</text>
</comment>